<protein>
    <recommendedName>
        <fullName evidence="10">Riboflavin transporter</fullName>
    </recommendedName>
</protein>
<evidence type="ECO:0000256" key="10">
    <source>
        <dbReference type="RuleBase" id="RU368035"/>
    </source>
</evidence>
<evidence type="ECO:0000256" key="9">
    <source>
        <dbReference type="ARBA" id="ARBA00023180"/>
    </source>
</evidence>
<evidence type="ECO:0000256" key="4">
    <source>
        <dbReference type="ARBA" id="ARBA00022448"/>
    </source>
</evidence>
<dbReference type="RefSeq" id="XP_026577063.1">
    <property type="nucleotide sequence ID" value="XM_026721278.1"/>
</dbReference>
<reference evidence="12" key="2">
    <citation type="submission" date="2025-09" db="UniProtKB">
        <authorList>
            <consortium name="Ensembl"/>
        </authorList>
    </citation>
    <scope>IDENTIFICATION</scope>
</reference>
<evidence type="ECO:0000313" key="13">
    <source>
        <dbReference type="Proteomes" id="UP000472273"/>
    </source>
</evidence>
<evidence type="ECO:0000256" key="7">
    <source>
        <dbReference type="ARBA" id="ARBA00022989"/>
    </source>
</evidence>
<dbReference type="Proteomes" id="UP000472273">
    <property type="component" value="Unplaced"/>
</dbReference>
<dbReference type="GeneTree" id="ENSGT00390000003774"/>
<evidence type="ECO:0000313" key="12">
    <source>
        <dbReference type="Ensembl" id="ENSPTXP00000020464.1"/>
    </source>
</evidence>
<feature type="transmembrane region" description="Helical" evidence="10">
    <location>
        <begin position="141"/>
        <end position="164"/>
    </location>
</feature>
<keyword evidence="13" id="KW-1185">Reference proteome</keyword>
<evidence type="ECO:0000256" key="3">
    <source>
        <dbReference type="ARBA" id="ARBA00006366"/>
    </source>
</evidence>
<dbReference type="GO" id="GO:0007605">
    <property type="term" value="P:sensory perception of sound"/>
    <property type="evidence" value="ECO:0007669"/>
    <property type="project" value="Ensembl"/>
</dbReference>
<dbReference type="GO" id="GO:0034605">
    <property type="term" value="P:cellular response to heat"/>
    <property type="evidence" value="ECO:0007669"/>
    <property type="project" value="Ensembl"/>
</dbReference>
<dbReference type="Pfam" id="PF06237">
    <property type="entry name" value="SLC52_ribofla_tr"/>
    <property type="match status" value="1"/>
</dbReference>
<dbReference type="RefSeq" id="XP_026577062.1">
    <property type="nucleotide sequence ID" value="XM_026721277.1"/>
</dbReference>
<evidence type="ECO:0000256" key="8">
    <source>
        <dbReference type="ARBA" id="ARBA00023136"/>
    </source>
</evidence>
<dbReference type="AlphaFoldDB" id="A0A670ZB80"/>
<keyword evidence="9" id="KW-0325">Glycoprotein</keyword>
<evidence type="ECO:0000256" key="11">
    <source>
        <dbReference type="SAM" id="MobiDB-lite"/>
    </source>
</evidence>
<keyword evidence="6 10" id="KW-0812">Transmembrane</keyword>
<organism evidence="12 13">
    <name type="scientific">Pseudonaja textilis</name>
    <name type="common">Eastern brown snake</name>
    <dbReference type="NCBI Taxonomy" id="8673"/>
    <lineage>
        <taxon>Eukaryota</taxon>
        <taxon>Metazoa</taxon>
        <taxon>Chordata</taxon>
        <taxon>Craniata</taxon>
        <taxon>Vertebrata</taxon>
        <taxon>Euteleostomi</taxon>
        <taxon>Lepidosauria</taxon>
        <taxon>Squamata</taxon>
        <taxon>Bifurcata</taxon>
        <taxon>Unidentata</taxon>
        <taxon>Episquamata</taxon>
        <taxon>Toxicofera</taxon>
        <taxon>Serpentes</taxon>
        <taxon>Colubroidea</taxon>
        <taxon>Elapidae</taxon>
        <taxon>Hydrophiinae</taxon>
        <taxon>Pseudonaja</taxon>
    </lineage>
</organism>
<comment type="function">
    <text evidence="10">Plasma membrane transporter mediating the uptake by cells of the water soluble vitamin B2/riboflavin that plays a key role in biochemical oxidation-reduction reactions of the carbohydrate, lipid, and amino acid metabolism.</text>
</comment>
<dbReference type="GO" id="GO:0032217">
    <property type="term" value="F:riboflavin transmembrane transporter activity"/>
    <property type="evidence" value="ECO:0007669"/>
    <property type="project" value="UniProtKB-UniRule"/>
</dbReference>
<evidence type="ECO:0000256" key="2">
    <source>
        <dbReference type="ARBA" id="ARBA00004651"/>
    </source>
</evidence>
<dbReference type="GeneID" id="113450126"/>
<dbReference type="CTD" id="113278"/>
<dbReference type="GO" id="GO:0005886">
    <property type="term" value="C:plasma membrane"/>
    <property type="evidence" value="ECO:0007669"/>
    <property type="project" value="UniProtKB-SubCell"/>
</dbReference>
<dbReference type="PANTHER" id="PTHR12929">
    <property type="entry name" value="SOLUTE CARRIER FAMILY 52"/>
    <property type="match status" value="1"/>
</dbReference>
<evidence type="ECO:0000256" key="5">
    <source>
        <dbReference type="ARBA" id="ARBA00022475"/>
    </source>
</evidence>
<feature type="transmembrane region" description="Helical" evidence="10">
    <location>
        <begin position="106"/>
        <end position="129"/>
    </location>
</feature>
<dbReference type="RefSeq" id="XP_026577061.1">
    <property type="nucleotide sequence ID" value="XM_026721276.1"/>
</dbReference>
<comment type="subcellular location">
    <subcellularLocation>
        <location evidence="2 10">Cell membrane</location>
        <topology evidence="2 10">Multi-pass membrane protein</topology>
    </subcellularLocation>
</comment>
<feature type="transmembrane region" description="Helical" evidence="10">
    <location>
        <begin position="425"/>
        <end position="447"/>
    </location>
</feature>
<dbReference type="OrthoDB" id="9995836at2759"/>
<comment type="catalytic activity">
    <reaction evidence="1 10">
        <text>riboflavin(in) = riboflavin(out)</text>
        <dbReference type="Rhea" id="RHEA:35015"/>
        <dbReference type="ChEBI" id="CHEBI:57986"/>
    </reaction>
</comment>
<feature type="transmembrane region" description="Helical" evidence="10">
    <location>
        <begin position="356"/>
        <end position="378"/>
    </location>
</feature>
<dbReference type="GO" id="GO:0006771">
    <property type="term" value="P:riboflavin metabolic process"/>
    <property type="evidence" value="ECO:0007669"/>
    <property type="project" value="Ensembl"/>
</dbReference>
<keyword evidence="4 10" id="KW-0813">Transport</keyword>
<feature type="transmembrane region" description="Helical" evidence="10">
    <location>
        <begin position="72"/>
        <end position="94"/>
    </location>
</feature>
<dbReference type="RefSeq" id="XP_026577064.1">
    <property type="nucleotide sequence ID" value="XM_026721279.1"/>
</dbReference>
<gene>
    <name evidence="12" type="primary">SLC52A3</name>
</gene>
<comment type="similarity">
    <text evidence="3 10">Belongs to the riboflavin transporter family.</text>
</comment>
<feature type="transmembrane region" description="Helical" evidence="10">
    <location>
        <begin position="42"/>
        <end position="60"/>
    </location>
</feature>
<reference evidence="12" key="1">
    <citation type="submission" date="2025-08" db="UniProtKB">
        <authorList>
            <consortium name="Ensembl"/>
        </authorList>
    </citation>
    <scope>IDENTIFICATION</scope>
</reference>
<name>A0A670ZB80_PSETE</name>
<dbReference type="PANTHER" id="PTHR12929:SF4">
    <property type="entry name" value="SOLUTE CARRIER FAMILY 52, RIBOFLAVIN TRANSPORTER, MEMBER 3"/>
    <property type="match status" value="1"/>
</dbReference>
<dbReference type="Ensembl" id="ENSPTXT00000021086.1">
    <property type="protein sequence ID" value="ENSPTXP00000020464.1"/>
    <property type="gene ID" value="ENSPTXG00000014142.1"/>
</dbReference>
<dbReference type="InterPro" id="IPR009357">
    <property type="entry name" value="Riboflavin_transptr"/>
</dbReference>
<dbReference type="GO" id="GO:0072388">
    <property type="term" value="P:flavin adenine dinucleotide biosynthetic process"/>
    <property type="evidence" value="ECO:0007669"/>
    <property type="project" value="Ensembl"/>
</dbReference>
<keyword evidence="5 10" id="KW-1003">Cell membrane</keyword>
<feature type="transmembrane region" description="Helical" evidence="10">
    <location>
        <begin position="390"/>
        <end position="413"/>
    </location>
</feature>
<dbReference type="KEGG" id="ptex:113450126"/>
<keyword evidence="8 10" id="KW-0472">Membrane</keyword>
<feature type="transmembrane region" description="Helical" evidence="10">
    <location>
        <begin position="204"/>
        <end position="229"/>
    </location>
</feature>
<proteinExistence type="inferred from homology"/>
<accession>A0A670ZB80</accession>
<feature type="region of interest" description="Disordered" evidence="11">
    <location>
        <begin position="255"/>
        <end position="282"/>
    </location>
</feature>
<feature type="transmembrane region" description="Helical" evidence="10">
    <location>
        <begin position="297"/>
        <end position="317"/>
    </location>
</feature>
<keyword evidence="7 10" id="KW-1133">Transmembrane helix</keyword>
<evidence type="ECO:0000256" key="1">
    <source>
        <dbReference type="ARBA" id="ARBA00000215"/>
    </source>
</evidence>
<dbReference type="OMA" id="CTWIGTN"/>
<sequence length="465" mass="50531">MAWLTHFLACIFGTGSWVAINGVWVELPLLVNELPEGWYLPSYLTIIIQLANLGPLFVTLMHKLKPGLLKEVPVICVVVSVGILALFLLAFLWHYTTPVAGEPHSVSFFVLTFFLSLVDCTSSVTFLPFMARFHPRYVPTLFIGEGLSGFIPALFALAQGAGIATCVQVPGPTFNASLGNSSWANGTGAGDSLPMETRYSPANFSSLVFFLLLSAMMSFCLVAFVFLNWQPQSWDLSRQDLCSSEITLNSIQKFPAGKEEPDDSTGGPTYSTERKVENVNEEGPGGEKVLYSGSKLVFIYFLITWLNALTNGILPSVQSYSCLPYGNLAYHLAATLSSMANPLACTVATFLPNRSLLFLGILTAAGTAFGVYNMAMAVLSPCPLLQHSNWGVALIVISWVSFTGTLTYVKVMLGMILRSCSHSALVWYGAVEQLGSLLGAVLMFPLVNVYHFFQSADFCSFQCPA</sequence>
<evidence type="ECO:0000256" key="6">
    <source>
        <dbReference type="ARBA" id="ARBA00022692"/>
    </source>
</evidence>
<feature type="transmembrane region" description="Helical" evidence="10">
    <location>
        <begin position="329"/>
        <end position="351"/>
    </location>
</feature>